<evidence type="ECO:0000256" key="1">
    <source>
        <dbReference type="ARBA" id="ARBA00008791"/>
    </source>
</evidence>
<dbReference type="EMBL" id="FOOT01000001">
    <property type="protein sequence ID" value="SFG03931.1"/>
    <property type="molecule type" value="Genomic_DNA"/>
</dbReference>
<proteinExistence type="inferred from homology"/>
<dbReference type="Pfam" id="PF00582">
    <property type="entry name" value="Usp"/>
    <property type="match status" value="2"/>
</dbReference>
<evidence type="ECO:0000259" key="2">
    <source>
        <dbReference type="Pfam" id="PF00582"/>
    </source>
</evidence>
<dbReference type="InterPro" id="IPR006016">
    <property type="entry name" value="UspA"/>
</dbReference>
<keyword evidence="4" id="KW-1185">Reference proteome</keyword>
<protein>
    <submittedName>
        <fullName evidence="3">Nucleotide-binding universal stress protein, UspA family</fullName>
    </submittedName>
</protein>
<evidence type="ECO:0000313" key="3">
    <source>
        <dbReference type="EMBL" id="SFG03931.1"/>
    </source>
</evidence>
<feature type="domain" description="UspA" evidence="2">
    <location>
        <begin position="1"/>
        <end position="150"/>
    </location>
</feature>
<dbReference type="PANTHER" id="PTHR46268">
    <property type="entry name" value="STRESS RESPONSE PROTEIN NHAX"/>
    <property type="match status" value="1"/>
</dbReference>
<name>A0A1I2NRL6_9BACT</name>
<organism evidence="3 4">
    <name type="scientific">Pontibacter chinhatensis</name>
    <dbReference type="NCBI Taxonomy" id="1436961"/>
    <lineage>
        <taxon>Bacteria</taxon>
        <taxon>Pseudomonadati</taxon>
        <taxon>Bacteroidota</taxon>
        <taxon>Cytophagia</taxon>
        <taxon>Cytophagales</taxon>
        <taxon>Hymenobacteraceae</taxon>
        <taxon>Pontibacter</taxon>
    </lineage>
</organism>
<gene>
    <name evidence="3" type="ORF">SAMN05421739_101755</name>
</gene>
<dbReference type="Proteomes" id="UP000198724">
    <property type="component" value="Unassembled WGS sequence"/>
</dbReference>
<dbReference type="OrthoDB" id="1522603at2"/>
<dbReference type="Gene3D" id="3.40.50.620">
    <property type="entry name" value="HUPs"/>
    <property type="match status" value="2"/>
</dbReference>
<dbReference type="SUPFAM" id="SSF52402">
    <property type="entry name" value="Adenine nucleotide alpha hydrolases-like"/>
    <property type="match status" value="2"/>
</dbReference>
<dbReference type="RefSeq" id="WP_092099126.1">
    <property type="nucleotide sequence ID" value="NZ_FOOT01000001.1"/>
</dbReference>
<dbReference type="PANTHER" id="PTHR46268:SF6">
    <property type="entry name" value="UNIVERSAL STRESS PROTEIN UP12"/>
    <property type="match status" value="1"/>
</dbReference>
<accession>A0A1I2NRL6</accession>
<dbReference type="STRING" id="1436961.SAMN05421739_101755"/>
<dbReference type="AlphaFoldDB" id="A0A1I2NRL6"/>
<comment type="similarity">
    <text evidence="1">Belongs to the universal stress protein A family.</text>
</comment>
<dbReference type="InterPro" id="IPR006015">
    <property type="entry name" value="Universal_stress_UspA"/>
</dbReference>
<feature type="domain" description="UspA" evidence="2">
    <location>
        <begin position="229"/>
        <end position="282"/>
    </location>
</feature>
<evidence type="ECO:0000313" key="4">
    <source>
        <dbReference type="Proteomes" id="UP000198724"/>
    </source>
</evidence>
<sequence>MKTIIVPIDYSKHSRNALGYGLEIASLTGARLVLFHAFYPIMPPPASLNTTDVIGALEEGKARSLEDFGRTTLAEIGKENGRLDVYKTIPIKAGARMGGSYEMILEAIKRYEADLVIMGMQGGGAISQALLGSNTISVMQECEVPILAVPENIPFKPFRKVVFATNMRKMPPTADLEPLRDFLLPFEPALKVLHLYRNNMQLGNFDPSAAQVQVEQKLQGLALDFTYDVRENVAEGIQQFIQEQQADLLVLIPQRHSFLERLLDKSITGKITAHPQVPLLALPSVTLKSTQNISESMAEV</sequence>
<dbReference type="PRINTS" id="PR01438">
    <property type="entry name" value="UNVRSLSTRESS"/>
</dbReference>
<dbReference type="CDD" id="cd00293">
    <property type="entry name" value="USP-like"/>
    <property type="match status" value="1"/>
</dbReference>
<reference evidence="4" key="1">
    <citation type="submission" date="2016-10" db="EMBL/GenBank/DDBJ databases">
        <authorList>
            <person name="Varghese N."/>
            <person name="Submissions S."/>
        </authorList>
    </citation>
    <scope>NUCLEOTIDE SEQUENCE [LARGE SCALE GENOMIC DNA]</scope>
    <source>
        <strain evidence="4">LP51</strain>
    </source>
</reference>
<dbReference type="InterPro" id="IPR014729">
    <property type="entry name" value="Rossmann-like_a/b/a_fold"/>
</dbReference>